<feature type="transmembrane region" description="Helical" evidence="2">
    <location>
        <begin position="192"/>
        <end position="211"/>
    </location>
</feature>
<feature type="region of interest" description="Disordered" evidence="1">
    <location>
        <begin position="1"/>
        <end position="48"/>
    </location>
</feature>
<dbReference type="EMBL" id="SZWF01000005">
    <property type="protein sequence ID" value="KAA9394699.1"/>
    <property type="molecule type" value="Genomic_DNA"/>
</dbReference>
<evidence type="ECO:0000313" key="3">
    <source>
        <dbReference type="EMBL" id="KAA9394699.1"/>
    </source>
</evidence>
<reference evidence="3 4" key="1">
    <citation type="submission" date="2019-05" db="EMBL/GenBank/DDBJ databases">
        <title>Kocuria coralli sp. nov., a novel actinobacterium isolated from coral reef seawater.</title>
        <authorList>
            <person name="Li J."/>
        </authorList>
    </citation>
    <scope>NUCLEOTIDE SEQUENCE [LARGE SCALE GENOMIC DNA]</scope>
    <source>
        <strain evidence="3 4">SCSIO 13007</strain>
    </source>
</reference>
<gene>
    <name evidence="3" type="ORF">FCK90_05890</name>
</gene>
<keyword evidence="2" id="KW-0812">Transmembrane</keyword>
<sequence length="236" mass="25996">MGLTRAQKIKKYGDRAGEVPAGGPGRRERSAAAAPARRNTELPAPEPTKVKRQPGVLIAVIMVIGALLMFYVNVLIMPEFSAMVAEDHGVPELQVIGYDQAWFEQFARTIGDDGAQLYASVHWGIGLLAPLVMAAGWALFMVIYAKRGYERWSGLIVTVLFLVVYLVGNAVVQQAVADAGNGALVTFSSVLISTRWVLLVVLMAVTFGIFFRKMRERLQNFDPVAANEERKRRFGR</sequence>
<proteinExistence type="predicted"/>
<keyword evidence="2" id="KW-1133">Transmembrane helix</keyword>
<dbReference type="RefSeq" id="WP_158033370.1">
    <property type="nucleotide sequence ID" value="NZ_ML708614.1"/>
</dbReference>
<keyword evidence="4" id="KW-1185">Reference proteome</keyword>
<protein>
    <submittedName>
        <fullName evidence="3">Uncharacterized protein</fullName>
    </submittedName>
</protein>
<organism evidence="3 4">
    <name type="scientific">Kocuria coralli</name>
    <dbReference type="NCBI Taxonomy" id="1461025"/>
    <lineage>
        <taxon>Bacteria</taxon>
        <taxon>Bacillati</taxon>
        <taxon>Actinomycetota</taxon>
        <taxon>Actinomycetes</taxon>
        <taxon>Micrococcales</taxon>
        <taxon>Micrococcaceae</taxon>
        <taxon>Kocuria</taxon>
    </lineage>
</organism>
<feature type="transmembrane region" description="Helical" evidence="2">
    <location>
        <begin position="123"/>
        <end position="145"/>
    </location>
</feature>
<dbReference type="AlphaFoldDB" id="A0A5J5KYF2"/>
<feature type="transmembrane region" description="Helical" evidence="2">
    <location>
        <begin position="56"/>
        <end position="76"/>
    </location>
</feature>
<feature type="transmembrane region" description="Helical" evidence="2">
    <location>
        <begin position="152"/>
        <end position="172"/>
    </location>
</feature>
<accession>A0A5J5KYF2</accession>
<evidence type="ECO:0000256" key="1">
    <source>
        <dbReference type="SAM" id="MobiDB-lite"/>
    </source>
</evidence>
<keyword evidence="2" id="KW-0472">Membrane</keyword>
<dbReference type="Proteomes" id="UP000325957">
    <property type="component" value="Unassembled WGS sequence"/>
</dbReference>
<dbReference type="OrthoDB" id="4883587at2"/>
<comment type="caution">
    <text evidence="3">The sequence shown here is derived from an EMBL/GenBank/DDBJ whole genome shotgun (WGS) entry which is preliminary data.</text>
</comment>
<evidence type="ECO:0000256" key="2">
    <source>
        <dbReference type="SAM" id="Phobius"/>
    </source>
</evidence>
<name>A0A5J5KYF2_9MICC</name>
<evidence type="ECO:0000313" key="4">
    <source>
        <dbReference type="Proteomes" id="UP000325957"/>
    </source>
</evidence>